<proteinExistence type="predicted"/>
<dbReference type="EMBL" id="CP003620">
    <property type="protein sequence ID" value="AFZ12966.1"/>
    <property type="molecule type" value="Genomic_DNA"/>
</dbReference>
<dbReference type="InterPro" id="IPR002636">
    <property type="entry name" value="DUF29"/>
</dbReference>
<evidence type="ECO:0008006" key="3">
    <source>
        <dbReference type="Google" id="ProtNLM"/>
    </source>
</evidence>
<dbReference type="Gene3D" id="1.20.1220.20">
    <property type="entry name" value="Uncharcterised protein PF01724"/>
    <property type="match status" value="1"/>
</dbReference>
<accession>K9VYB6</accession>
<dbReference type="RefSeq" id="WP_015203082.1">
    <property type="nucleotide sequence ID" value="NC_019753.1"/>
</dbReference>
<dbReference type="AlphaFoldDB" id="K9VYB6"/>
<sequence>MSTDLENISIKGKNLYEQDYYLWLETLANQIRSGNFDALDWENLLEELENFGRSEKNALKSRLAVLLLHLLKYQYQPSHRSNSWLCTINEQRRQINFVLEDSPSLQSYLTDIFEKCYTVARRDAASETGLFINIFPKEVPFTIEDTVNFDWLPE</sequence>
<dbReference type="PATRIC" id="fig|1173022.3.peg.2254"/>
<gene>
    <name evidence="1" type="ORF">Cri9333_2089</name>
</gene>
<reference evidence="1 2" key="1">
    <citation type="submission" date="2012-06" db="EMBL/GenBank/DDBJ databases">
        <title>Finished chromosome of genome of Crinalium epipsammum PCC 9333.</title>
        <authorList>
            <consortium name="US DOE Joint Genome Institute"/>
            <person name="Gugger M."/>
            <person name="Coursin T."/>
            <person name="Rippka R."/>
            <person name="Tandeau De Marsac N."/>
            <person name="Huntemann M."/>
            <person name="Wei C.-L."/>
            <person name="Han J."/>
            <person name="Detter J.C."/>
            <person name="Han C."/>
            <person name="Tapia R."/>
            <person name="Davenport K."/>
            <person name="Daligault H."/>
            <person name="Erkkila T."/>
            <person name="Gu W."/>
            <person name="Munk A.C.C."/>
            <person name="Teshima H."/>
            <person name="Xu Y."/>
            <person name="Chain P."/>
            <person name="Chen A."/>
            <person name="Krypides N."/>
            <person name="Mavromatis K."/>
            <person name="Markowitz V."/>
            <person name="Szeto E."/>
            <person name="Ivanova N."/>
            <person name="Mikhailova N."/>
            <person name="Ovchinnikova G."/>
            <person name="Pagani I."/>
            <person name="Pati A."/>
            <person name="Goodwin L."/>
            <person name="Peters L."/>
            <person name="Pitluck S."/>
            <person name="Woyke T."/>
            <person name="Kerfeld C."/>
        </authorList>
    </citation>
    <scope>NUCLEOTIDE SEQUENCE [LARGE SCALE GENOMIC DNA]</scope>
    <source>
        <strain evidence="1 2">PCC 9333</strain>
    </source>
</reference>
<evidence type="ECO:0000313" key="2">
    <source>
        <dbReference type="Proteomes" id="UP000010472"/>
    </source>
</evidence>
<dbReference type="HOGENOM" id="CLU_116670_0_1_3"/>
<dbReference type="Pfam" id="PF01724">
    <property type="entry name" value="DUF29"/>
    <property type="match status" value="1"/>
</dbReference>
<keyword evidence="2" id="KW-1185">Reference proteome</keyword>
<protein>
    <recommendedName>
        <fullName evidence="3">DUF29 domain-containing protein</fullName>
    </recommendedName>
</protein>
<dbReference type="OrthoDB" id="5769308at2"/>
<dbReference type="eggNOG" id="COG2442">
    <property type="taxonomic scope" value="Bacteria"/>
</dbReference>
<dbReference type="Proteomes" id="UP000010472">
    <property type="component" value="Chromosome"/>
</dbReference>
<organism evidence="1 2">
    <name type="scientific">Crinalium epipsammum PCC 9333</name>
    <dbReference type="NCBI Taxonomy" id="1173022"/>
    <lineage>
        <taxon>Bacteria</taxon>
        <taxon>Bacillati</taxon>
        <taxon>Cyanobacteriota</taxon>
        <taxon>Cyanophyceae</taxon>
        <taxon>Gomontiellales</taxon>
        <taxon>Gomontiellaceae</taxon>
        <taxon>Crinalium</taxon>
    </lineage>
</organism>
<evidence type="ECO:0000313" key="1">
    <source>
        <dbReference type="EMBL" id="AFZ12966.1"/>
    </source>
</evidence>
<name>K9VYB6_9CYAN</name>
<dbReference type="PANTHER" id="PTHR34235">
    <property type="entry name" value="SLR1203 PROTEIN-RELATED"/>
    <property type="match status" value="1"/>
</dbReference>
<dbReference type="KEGG" id="cep:Cri9333_2089"/>
<dbReference type="PANTHER" id="PTHR34235:SF3">
    <property type="entry name" value="SLR1203 PROTEIN"/>
    <property type="match status" value="1"/>
</dbReference>
<dbReference type="STRING" id="1173022.Cri9333_2089"/>